<sequence length="323" mass="34973">MRQQTARFVAAITLLMTLGATAAPSLAEEAAVDRVDAALQNITSIVRAKKVGYATIWDGNKYVQCHRLPSREMRCEAAGPTLQPSLKRVLTIERQNRLAALGWTVDPAFGNYAKVFPADAPTGQISADILRTLTDAYDINFQDLELKTDWVVDIPCPPRNGPSQNLAGMISGAPSMRSTALLTCSYAAKPQPQTAETAEALIKLYGPSVTAEIQRLRVNAAHRVYTVFDSGIGYIQCMPETPPVALYCEAQSAESWAALSAILKPDHVARLTAAGYKEPGRAPNYSKSYPLTLTDAAIAAEILTLLHDVYDYTGATKLDVKTD</sequence>
<feature type="domain" description="TY-Chap N-terminal" evidence="2">
    <location>
        <begin position="49"/>
        <end position="140"/>
    </location>
</feature>
<dbReference type="InterPro" id="IPR054344">
    <property type="entry name" value="TY-Chap_N"/>
</dbReference>
<dbReference type="OrthoDB" id="8136732at2"/>
<evidence type="ECO:0000259" key="2">
    <source>
        <dbReference type="Pfam" id="PF22552"/>
    </source>
</evidence>
<dbReference type="Pfam" id="PF22552">
    <property type="entry name" value="TY-Chap3"/>
    <property type="match status" value="1"/>
</dbReference>
<feature type="signal peptide" evidence="1">
    <location>
        <begin position="1"/>
        <end position="22"/>
    </location>
</feature>
<dbReference type="RefSeq" id="WP_110786083.1">
    <property type="nucleotide sequence ID" value="NZ_QKQS01000016.1"/>
</dbReference>
<dbReference type="EMBL" id="QKQS01000016">
    <property type="protein sequence ID" value="PZA11684.1"/>
    <property type="molecule type" value="Genomic_DNA"/>
</dbReference>
<name>A0A323UGL7_RHOPL</name>
<organism evidence="3 4">
    <name type="scientific">Rhodopseudomonas palustris</name>
    <dbReference type="NCBI Taxonomy" id="1076"/>
    <lineage>
        <taxon>Bacteria</taxon>
        <taxon>Pseudomonadati</taxon>
        <taxon>Pseudomonadota</taxon>
        <taxon>Alphaproteobacteria</taxon>
        <taxon>Hyphomicrobiales</taxon>
        <taxon>Nitrobacteraceae</taxon>
        <taxon>Rhodopseudomonas</taxon>
    </lineage>
</organism>
<dbReference type="AlphaFoldDB" id="A0A323UGL7"/>
<evidence type="ECO:0000256" key="1">
    <source>
        <dbReference type="SAM" id="SignalP"/>
    </source>
</evidence>
<evidence type="ECO:0000313" key="3">
    <source>
        <dbReference type="EMBL" id="PZA11684.1"/>
    </source>
</evidence>
<reference evidence="3 4" key="1">
    <citation type="submission" date="2018-06" db="EMBL/GenBank/DDBJ databases">
        <title>Draft Whole-Genome Sequence of the purple photosynthetic bacterium Rhodospeudomonas palustris XCP.</title>
        <authorList>
            <person name="Rayyan A."/>
            <person name="Meyer T.E."/>
            <person name="Kyndt J.A."/>
        </authorList>
    </citation>
    <scope>NUCLEOTIDE SEQUENCE [LARGE SCALE GENOMIC DNA]</scope>
    <source>
        <strain evidence="3 4">XCP</strain>
    </source>
</reference>
<proteinExistence type="predicted"/>
<comment type="caution">
    <text evidence="3">The sequence shown here is derived from an EMBL/GenBank/DDBJ whole genome shotgun (WGS) entry which is preliminary data.</text>
</comment>
<dbReference type="Proteomes" id="UP000248134">
    <property type="component" value="Unassembled WGS sequence"/>
</dbReference>
<accession>A0A323UGL7</accession>
<feature type="chain" id="PRO_5016282558" description="TY-Chap N-terminal domain-containing protein" evidence="1">
    <location>
        <begin position="23"/>
        <end position="323"/>
    </location>
</feature>
<evidence type="ECO:0000313" key="4">
    <source>
        <dbReference type="Proteomes" id="UP000248134"/>
    </source>
</evidence>
<keyword evidence="1" id="KW-0732">Signal</keyword>
<protein>
    <recommendedName>
        <fullName evidence="2">TY-Chap N-terminal domain-containing protein</fullName>
    </recommendedName>
</protein>
<gene>
    <name evidence="3" type="ORF">DNX69_11160</name>
</gene>